<evidence type="ECO:0000256" key="4">
    <source>
        <dbReference type="ARBA" id="ARBA00022692"/>
    </source>
</evidence>
<evidence type="ECO:0000256" key="10">
    <source>
        <dbReference type="ARBA" id="ARBA00023136"/>
    </source>
</evidence>
<keyword evidence="3" id="KW-0808">Transferase</keyword>
<reference evidence="16 17" key="1">
    <citation type="submission" date="2023-10" db="EMBL/GenBank/DDBJ databases">
        <title>Genome-Wide Identification Analysis in wild type Solanum Pinnatisectum Reveals Some Genes Defensing Phytophthora Infestans.</title>
        <authorList>
            <person name="Sun C."/>
        </authorList>
    </citation>
    <scope>NUCLEOTIDE SEQUENCE [LARGE SCALE GENOMIC DNA]</scope>
    <source>
        <strain evidence="16">LQN</strain>
        <tissue evidence="16">Leaf</tissue>
    </source>
</reference>
<dbReference type="InterPro" id="IPR000719">
    <property type="entry name" value="Prot_kinase_dom"/>
</dbReference>
<dbReference type="FunFam" id="3.30.200.20:FF:000178">
    <property type="entry name" value="serine/threonine-protein kinase PBS1-like"/>
    <property type="match status" value="1"/>
</dbReference>
<evidence type="ECO:0000256" key="3">
    <source>
        <dbReference type="ARBA" id="ARBA00022679"/>
    </source>
</evidence>
<keyword evidence="5 14" id="KW-0732">Signal</keyword>
<feature type="binding site" evidence="12">
    <location>
        <position position="387"/>
    </location>
    <ligand>
        <name>ATP</name>
        <dbReference type="ChEBI" id="CHEBI:30616"/>
    </ligand>
</feature>
<feature type="chain" id="PRO_5043508060" description="Protein kinase domain-containing protein" evidence="14">
    <location>
        <begin position="26"/>
        <end position="683"/>
    </location>
</feature>
<evidence type="ECO:0000256" key="6">
    <source>
        <dbReference type="ARBA" id="ARBA00022741"/>
    </source>
</evidence>
<keyword evidence="8 12" id="KW-0067">ATP-binding</keyword>
<comment type="caution">
    <text evidence="16">The sequence shown here is derived from an EMBL/GenBank/DDBJ whole genome shotgun (WGS) entry which is preliminary data.</text>
</comment>
<dbReference type="AlphaFoldDB" id="A0AAV9KFX2"/>
<organism evidence="16 17">
    <name type="scientific">Solanum pinnatisectum</name>
    <name type="common">tansyleaf nightshade</name>
    <dbReference type="NCBI Taxonomy" id="50273"/>
    <lineage>
        <taxon>Eukaryota</taxon>
        <taxon>Viridiplantae</taxon>
        <taxon>Streptophyta</taxon>
        <taxon>Embryophyta</taxon>
        <taxon>Tracheophyta</taxon>
        <taxon>Spermatophyta</taxon>
        <taxon>Magnoliopsida</taxon>
        <taxon>eudicotyledons</taxon>
        <taxon>Gunneridae</taxon>
        <taxon>Pentapetalae</taxon>
        <taxon>asterids</taxon>
        <taxon>lamiids</taxon>
        <taxon>Solanales</taxon>
        <taxon>Solanaceae</taxon>
        <taxon>Solanoideae</taxon>
        <taxon>Solaneae</taxon>
        <taxon>Solanum</taxon>
    </lineage>
</organism>
<proteinExistence type="predicted"/>
<dbReference type="FunFam" id="1.10.510.10:FF:000590">
    <property type="entry name" value="PR5-like receptor kinase"/>
    <property type="match status" value="1"/>
</dbReference>
<comment type="subcellular location">
    <subcellularLocation>
        <location evidence="1">Membrane</location>
        <topology evidence="1">Single-pass type I membrane protein</topology>
    </subcellularLocation>
</comment>
<dbReference type="SUPFAM" id="SSF56112">
    <property type="entry name" value="Protein kinase-like (PK-like)"/>
    <property type="match status" value="1"/>
</dbReference>
<dbReference type="InterPro" id="IPR008271">
    <property type="entry name" value="Ser/Thr_kinase_AS"/>
</dbReference>
<feature type="domain" description="Protein kinase" evidence="15">
    <location>
        <begin position="359"/>
        <end position="637"/>
    </location>
</feature>
<keyword evidence="6 12" id="KW-0547">Nucleotide-binding</keyword>
<feature type="transmembrane region" description="Helical" evidence="13">
    <location>
        <begin position="296"/>
        <end position="321"/>
    </location>
</feature>
<keyword evidence="17" id="KW-1185">Reference proteome</keyword>
<keyword evidence="11" id="KW-0325">Glycoprotein</keyword>
<dbReference type="PROSITE" id="PS50011">
    <property type="entry name" value="PROTEIN_KINASE_DOM"/>
    <property type="match status" value="1"/>
</dbReference>
<dbReference type="Gene3D" id="1.10.510.10">
    <property type="entry name" value="Transferase(Phosphotransferase) domain 1"/>
    <property type="match status" value="1"/>
</dbReference>
<dbReference type="GO" id="GO:0004674">
    <property type="term" value="F:protein serine/threonine kinase activity"/>
    <property type="evidence" value="ECO:0007669"/>
    <property type="project" value="UniProtKB-KW"/>
</dbReference>
<dbReference type="Gene3D" id="3.30.200.20">
    <property type="entry name" value="Phosphorylase Kinase, domain 1"/>
    <property type="match status" value="1"/>
</dbReference>
<dbReference type="GO" id="GO:0030247">
    <property type="term" value="F:polysaccharide binding"/>
    <property type="evidence" value="ECO:0007669"/>
    <property type="project" value="InterPro"/>
</dbReference>
<evidence type="ECO:0000256" key="14">
    <source>
        <dbReference type="SAM" id="SignalP"/>
    </source>
</evidence>
<evidence type="ECO:0000256" key="11">
    <source>
        <dbReference type="ARBA" id="ARBA00023180"/>
    </source>
</evidence>
<evidence type="ECO:0000256" key="5">
    <source>
        <dbReference type="ARBA" id="ARBA00022729"/>
    </source>
</evidence>
<dbReference type="Pfam" id="PF13947">
    <property type="entry name" value="GUB_WAK_bind"/>
    <property type="match status" value="1"/>
</dbReference>
<keyword evidence="9 13" id="KW-1133">Transmembrane helix</keyword>
<evidence type="ECO:0000313" key="17">
    <source>
        <dbReference type="Proteomes" id="UP001311915"/>
    </source>
</evidence>
<dbReference type="SMART" id="SM00220">
    <property type="entry name" value="S_TKc"/>
    <property type="match status" value="1"/>
</dbReference>
<dbReference type="InterPro" id="IPR045874">
    <property type="entry name" value="LRK10/LRL21-25-like"/>
</dbReference>
<evidence type="ECO:0000256" key="2">
    <source>
        <dbReference type="ARBA" id="ARBA00022527"/>
    </source>
</evidence>
<dbReference type="GO" id="GO:0016020">
    <property type="term" value="C:membrane"/>
    <property type="evidence" value="ECO:0007669"/>
    <property type="project" value="UniProtKB-SubCell"/>
</dbReference>
<dbReference type="GO" id="GO:0005524">
    <property type="term" value="F:ATP binding"/>
    <property type="evidence" value="ECO:0007669"/>
    <property type="project" value="UniProtKB-UniRule"/>
</dbReference>
<evidence type="ECO:0000256" key="1">
    <source>
        <dbReference type="ARBA" id="ARBA00004479"/>
    </source>
</evidence>
<dbReference type="InterPro" id="IPR017441">
    <property type="entry name" value="Protein_kinase_ATP_BS"/>
</dbReference>
<evidence type="ECO:0000256" key="8">
    <source>
        <dbReference type="ARBA" id="ARBA00022840"/>
    </source>
</evidence>
<dbReference type="PROSITE" id="PS00108">
    <property type="entry name" value="PROTEIN_KINASE_ST"/>
    <property type="match status" value="1"/>
</dbReference>
<dbReference type="Proteomes" id="UP001311915">
    <property type="component" value="Unassembled WGS sequence"/>
</dbReference>
<keyword evidence="4 13" id="KW-0812">Transmembrane</keyword>
<evidence type="ECO:0000259" key="15">
    <source>
        <dbReference type="PROSITE" id="PS50011"/>
    </source>
</evidence>
<evidence type="ECO:0000256" key="13">
    <source>
        <dbReference type="SAM" id="Phobius"/>
    </source>
</evidence>
<dbReference type="Pfam" id="PF00069">
    <property type="entry name" value="Pkinase"/>
    <property type="match status" value="1"/>
</dbReference>
<evidence type="ECO:0000256" key="7">
    <source>
        <dbReference type="ARBA" id="ARBA00022777"/>
    </source>
</evidence>
<dbReference type="PROSITE" id="PS00107">
    <property type="entry name" value="PROTEIN_KINASE_ATP"/>
    <property type="match status" value="1"/>
</dbReference>
<dbReference type="InterPro" id="IPR025287">
    <property type="entry name" value="WAK_GUB"/>
</dbReference>
<keyword evidence="7" id="KW-0418">Kinase</keyword>
<feature type="signal peptide" evidence="14">
    <location>
        <begin position="1"/>
        <end position="25"/>
    </location>
</feature>
<dbReference type="EMBL" id="JAWPEI010000011">
    <property type="protein sequence ID" value="KAK4711510.1"/>
    <property type="molecule type" value="Genomic_DNA"/>
</dbReference>
<evidence type="ECO:0000313" key="16">
    <source>
        <dbReference type="EMBL" id="KAK4711510.1"/>
    </source>
</evidence>
<gene>
    <name evidence="16" type="ORF">R3W88_006023</name>
</gene>
<evidence type="ECO:0000256" key="9">
    <source>
        <dbReference type="ARBA" id="ARBA00022989"/>
    </source>
</evidence>
<evidence type="ECO:0000256" key="12">
    <source>
        <dbReference type="PROSITE-ProRule" id="PRU10141"/>
    </source>
</evidence>
<keyword evidence="2" id="KW-0723">Serine/threonine-protein kinase</keyword>
<sequence length="683" mass="78413">MYLCRGTILLKYFALILISLQTCNARKSKHYYCPTSACGNIREISYPFRLNTDPKDCRIPVYELGCEGNQTVIWLSSKKLHVQGIDYDHHVIRLVDPTLQTQDDLCSFRPQLTFYQYYRKFDTYYYHNGLQIPMAEPIFMFNCPFAVNNSSTFVEISGCKLSRYTYLRIGEMSASEVSDGCRAEFIGLTSWPNIKYAENNISLSDFHQAILYGFELHYYMRNSSLRISIIEQILSISLWQLQCLLENLMYMLQYFGIFGQTIRTSLRPLLYFTDKLLYDEQRISIIQQILRTSLSLLVYFMAYSGAEFVGGLPLVFAFLVIKFRRRHLSMYDAIEGFLQTQNNFMPIRYNYSHIKRMTRGFKEKLGEGGYGTVYKGKLQSGRDVAVKMLNKTKAGGQDFMNEVATIGRIHHVNVVGLVGYCVEGTIRALVYDFMPNGSLDKYISTSQEGSPLLSWQRKYDIVLGVARGIRYLHRGCDVRILHFDIKPHNILLDENFIPKISDFGLAKLYPPDNSIVNLTAARGTIGYVAPELISRSIGAISYKADVYSFGMLLMEMLDLNRHEVANEENSSQYFPYYIYDKFNKGKEIVVDEEANDDEKKMARKLTLVALWCIQTNPIQRPSMSRVLEMIEGEVEVLEVPPQPLQSQPVVHQMMGSSMTFLSDSMALLENSVVNSVEVDICSH</sequence>
<protein>
    <recommendedName>
        <fullName evidence="15">Protein kinase domain-containing protein</fullName>
    </recommendedName>
</protein>
<dbReference type="PANTHER" id="PTHR27009">
    <property type="entry name" value="RUST RESISTANCE KINASE LR10-RELATED"/>
    <property type="match status" value="1"/>
</dbReference>
<dbReference type="InterPro" id="IPR011009">
    <property type="entry name" value="Kinase-like_dom_sf"/>
</dbReference>
<name>A0AAV9KFX2_9SOLN</name>
<accession>A0AAV9KFX2</accession>
<keyword evidence="10 13" id="KW-0472">Membrane</keyword>